<dbReference type="EMBL" id="IACT01004335">
    <property type="protein sequence ID" value="LAC23531.1"/>
    <property type="molecule type" value="mRNA"/>
</dbReference>
<feature type="region of interest" description="Disordered" evidence="3">
    <location>
        <begin position="197"/>
        <end position="279"/>
    </location>
</feature>
<dbReference type="PANTHER" id="PTHR12555:SF13">
    <property type="entry name" value="UBIQUITIN RECOGNITION FACTOR IN ER-ASSOCIATED DEGRADATION PROTEIN 1"/>
    <property type="match status" value="1"/>
</dbReference>
<name>A0A6A7FYA0_9CRUS</name>
<dbReference type="GO" id="GO:0031593">
    <property type="term" value="F:polyubiquitin modification-dependent protein binding"/>
    <property type="evidence" value="ECO:0007669"/>
    <property type="project" value="TreeGrafter"/>
</dbReference>
<keyword evidence="2" id="KW-0833">Ubl conjugation pathway</keyword>
<evidence type="ECO:0000256" key="2">
    <source>
        <dbReference type="ARBA" id="ARBA00022786"/>
    </source>
</evidence>
<dbReference type="GO" id="GO:0034098">
    <property type="term" value="C:VCP-NPL4-UFD1 AAA ATPase complex"/>
    <property type="evidence" value="ECO:0007669"/>
    <property type="project" value="TreeGrafter"/>
</dbReference>
<dbReference type="InterPro" id="IPR004854">
    <property type="entry name" value="Ufd1-like"/>
</dbReference>
<feature type="domain" description="Ubiquitin fusion degradation protein UFD1 N-terminal subdomain 2" evidence="5">
    <location>
        <begin position="124"/>
        <end position="199"/>
    </location>
</feature>
<protein>
    <submittedName>
        <fullName evidence="6">Ubiquitin fusion degradation protein 1 homolog</fullName>
    </submittedName>
</protein>
<dbReference type="InterPro" id="IPR042299">
    <property type="entry name" value="Ufd1-like_Nn"/>
</dbReference>
<organism evidence="6">
    <name type="scientific">Hirondellea gigas</name>
    <dbReference type="NCBI Taxonomy" id="1518452"/>
    <lineage>
        <taxon>Eukaryota</taxon>
        <taxon>Metazoa</taxon>
        <taxon>Ecdysozoa</taxon>
        <taxon>Arthropoda</taxon>
        <taxon>Crustacea</taxon>
        <taxon>Multicrustacea</taxon>
        <taxon>Malacostraca</taxon>
        <taxon>Eumalacostraca</taxon>
        <taxon>Peracarida</taxon>
        <taxon>Amphipoda</taxon>
        <taxon>Amphilochidea</taxon>
        <taxon>Lysianassida</taxon>
        <taxon>Lysianassidira</taxon>
        <taxon>Lysianassoidea</taxon>
        <taxon>Lysianassidae</taxon>
        <taxon>Hirondellea</taxon>
    </lineage>
</organism>
<dbReference type="AlphaFoldDB" id="A0A6A7FYA0"/>
<feature type="compositionally biased region" description="Pro residues" evidence="3">
    <location>
        <begin position="200"/>
        <end position="211"/>
    </location>
</feature>
<dbReference type="Gene3D" id="3.10.330.10">
    <property type="match status" value="1"/>
</dbReference>
<evidence type="ECO:0000256" key="3">
    <source>
        <dbReference type="SAM" id="MobiDB-lite"/>
    </source>
</evidence>
<feature type="compositionally biased region" description="Basic and acidic residues" evidence="3">
    <location>
        <begin position="266"/>
        <end position="279"/>
    </location>
</feature>
<reference evidence="6" key="1">
    <citation type="submission" date="2017-11" db="EMBL/GenBank/DDBJ databases">
        <title>The sensing device of the deep-sea amphipod.</title>
        <authorList>
            <person name="Kobayashi H."/>
            <person name="Nagahama T."/>
            <person name="Arai W."/>
            <person name="Sasagawa Y."/>
            <person name="Umeda M."/>
            <person name="Hayashi T."/>
            <person name="Nikaido I."/>
            <person name="Watanabe H."/>
            <person name="Oguri K."/>
            <person name="Kitazato H."/>
            <person name="Fujioka K."/>
            <person name="Kido Y."/>
            <person name="Takami H."/>
        </authorList>
    </citation>
    <scope>NUCLEOTIDE SEQUENCE</scope>
    <source>
        <tissue evidence="6">Whole body</tissue>
    </source>
</reference>
<dbReference type="GO" id="GO:0006511">
    <property type="term" value="P:ubiquitin-dependent protein catabolic process"/>
    <property type="evidence" value="ECO:0007669"/>
    <property type="project" value="InterPro"/>
</dbReference>
<feature type="compositionally biased region" description="Polar residues" evidence="3">
    <location>
        <begin position="229"/>
        <end position="239"/>
    </location>
</feature>
<accession>A0A6A7FYA0</accession>
<sequence>MASFQDILSGVANSLLLGGQPAAEFSQSYRCYSIAHANESLHCLESGDKICLPSSALNALAQRHVQYPMLFEISNLQNPSQKMYCGVMEFSAREGIAYVPHWLMKNIGITDGALVLLRNVTLPKGTFIQLCPHDSKFTMLSDPRVILEKKLRGYSCMTKGSTIAIQYSGFTYLLDVMDVKPADAVSIIEADVEVDFAPPRDAPSSPPPEPVPDSSELVWSPSTEEKNELPSSTNQSQYFSKLGRGHRLSERLAGASDSTENPSPDGKSDEATEERTRIVEDRGQFRYVYELDRSSNRRRLIRRVPLPKTSAFGGKGYSLSKMQ</sequence>
<dbReference type="PANTHER" id="PTHR12555">
    <property type="entry name" value="UBIQUITIN FUSION DEGRADATON PROTEIN 1"/>
    <property type="match status" value="1"/>
</dbReference>
<evidence type="ECO:0000259" key="5">
    <source>
        <dbReference type="Pfam" id="PF24842"/>
    </source>
</evidence>
<dbReference type="Gene3D" id="2.40.40.50">
    <property type="entry name" value="Ubiquitin fusion degradation protein UFD1, N-terminal domain"/>
    <property type="match status" value="1"/>
</dbReference>
<comment type="similarity">
    <text evidence="1">Belongs to the UFD1 family.</text>
</comment>
<dbReference type="GO" id="GO:0036503">
    <property type="term" value="P:ERAD pathway"/>
    <property type="evidence" value="ECO:0007669"/>
    <property type="project" value="TreeGrafter"/>
</dbReference>
<evidence type="ECO:0000256" key="1">
    <source>
        <dbReference type="ARBA" id="ARBA00006043"/>
    </source>
</evidence>
<dbReference type="Pfam" id="PF03152">
    <property type="entry name" value="UFD1_N1"/>
    <property type="match status" value="1"/>
</dbReference>
<dbReference type="InterPro" id="IPR055417">
    <property type="entry name" value="UFD1_N1"/>
</dbReference>
<dbReference type="InterPro" id="IPR055418">
    <property type="entry name" value="UFD1_N2"/>
</dbReference>
<proteinExistence type="evidence at transcript level"/>
<evidence type="ECO:0000259" key="4">
    <source>
        <dbReference type="Pfam" id="PF03152"/>
    </source>
</evidence>
<dbReference type="Pfam" id="PF24842">
    <property type="entry name" value="UFD1_N2"/>
    <property type="match status" value="1"/>
</dbReference>
<feature type="domain" description="Ubiquitin fusion degradation protein UFD1 N-terminal subdomain 1" evidence="4">
    <location>
        <begin position="25"/>
        <end position="123"/>
    </location>
</feature>
<evidence type="ECO:0000313" key="6">
    <source>
        <dbReference type="EMBL" id="LAC23531.1"/>
    </source>
</evidence>